<protein>
    <submittedName>
        <fullName evidence="1">FxLD family lantipeptide</fullName>
    </submittedName>
</protein>
<dbReference type="InterPro" id="IPR027575">
    <property type="entry name" value="LD_lanti_pre"/>
</dbReference>
<reference evidence="1 2" key="1">
    <citation type="submission" date="2018-08" db="EMBL/GenBank/DDBJ databases">
        <title>Sequencing the genomes of 1000 actinobacteria strains.</title>
        <authorList>
            <person name="Klenk H.-P."/>
        </authorList>
    </citation>
    <scope>NUCLEOTIDE SEQUENCE [LARGE SCALE GENOMIC DNA]</scope>
    <source>
        <strain evidence="1 2">DSM 43927</strain>
    </source>
</reference>
<evidence type="ECO:0000313" key="2">
    <source>
        <dbReference type="Proteomes" id="UP000256661"/>
    </source>
</evidence>
<dbReference type="AlphaFoldDB" id="A0A3D9T166"/>
<dbReference type="EMBL" id="QTTT01000001">
    <property type="protein sequence ID" value="REE98995.1"/>
    <property type="molecule type" value="Genomic_DNA"/>
</dbReference>
<name>A0A3D9T166_9ACTN</name>
<proteinExistence type="predicted"/>
<gene>
    <name evidence="1" type="ORF">DFJ69_4494</name>
</gene>
<dbReference type="Proteomes" id="UP000256661">
    <property type="component" value="Unassembled WGS sequence"/>
</dbReference>
<sequence length="66" mass="7231">MSKCVHRANEEVLVTVRAEQFVKGEADAEFDLDITLIEMVDPAHLINMTDDGCGQTCEKSTCISAT</sequence>
<accession>A0A3D9T166</accession>
<comment type="caution">
    <text evidence="1">The sequence shown here is derived from an EMBL/GenBank/DDBJ whole genome shotgun (WGS) entry which is preliminary data.</text>
</comment>
<evidence type="ECO:0000313" key="1">
    <source>
        <dbReference type="EMBL" id="REE98995.1"/>
    </source>
</evidence>
<keyword evidence="2" id="KW-1185">Reference proteome</keyword>
<organism evidence="1 2">
    <name type="scientific">Thermomonospora umbrina</name>
    <dbReference type="NCBI Taxonomy" id="111806"/>
    <lineage>
        <taxon>Bacteria</taxon>
        <taxon>Bacillati</taxon>
        <taxon>Actinomycetota</taxon>
        <taxon>Actinomycetes</taxon>
        <taxon>Streptosporangiales</taxon>
        <taxon>Thermomonosporaceae</taxon>
        <taxon>Thermomonospora</taxon>
    </lineage>
</organism>
<dbReference type="OrthoDB" id="3215713at2"/>
<dbReference type="NCBIfam" id="TIGR04363">
    <property type="entry name" value="LD_lanti_pre"/>
    <property type="match status" value="1"/>
</dbReference>